<feature type="domain" description="FAD/NAD(P)-binding" evidence="16">
    <location>
        <begin position="3"/>
        <end position="327"/>
    </location>
</feature>
<keyword evidence="18" id="KW-1185">Reference proteome</keyword>
<organism evidence="17 18">
    <name type="scientific">Emticicia agri</name>
    <dbReference type="NCBI Taxonomy" id="2492393"/>
    <lineage>
        <taxon>Bacteria</taxon>
        <taxon>Pseudomonadati</taxon>
        <taxon>Bacteroidota</taxon>
        <taxon>Cytophagia</taxon>
        <taxon>Cytophagales</taxon>
        <taxon>Leadbetterellaceae</taxon>
        <taxon>Emticicia</taxon>
    </lineage>
</organism>
<feature type="binding site" evidence="12">
    <location>
        <position position="114"/>
    </location>
    <ligand>
        <name>FAD</name>
        <dbReference type="ChEBI" id="CHEBI:57692"/>
    </ligand>
</feature>
<accession>A0A4Q5LVW3</accession>
<dbReference type="PRINTS" id="PR00411">
    <property type="entry name" value="PNDRDTASEI"/>
</dbReference>
<comment type="miscellaneous">
    <text evidence="14">The active site is a redox-active disulfide bond.</text>
</comment>
<feature type="binding site" evidence="12">
    <location>
        <position position="203"/>
    </location>
    <ligand>
        <name>NAD(+)</name>
        <dbReference type="ChEBI" id="CHEBI:57540"/>
    </ligand>
</feature>
<dbReference type="GO" id="GO:0006103">
    <property type="term" value="P:2-oxoglutarate metabolic process"/>
    <property type="evidence" value="ECO:0007669"/>
    <property type="project" value="TreeGrafter"/>
</dbReference>
<dbReference type="NCBIfam" id="TIGR01350">
    <property type="entry name" value="lipoamide_DH"/>
    <property type="match status" value="1"/>
</dbReference>
<name>A0A4Q5LVW3_9BACT</name>
<dbReference type="InterPro" id="IPR001100">
    <property type="entry name" value="Pyr_nuc-diS_OxRdtase"/>
</dbReference>
<evidence type="ECO:0000259" key="15">
    <source>
        <dbReference type="Pfam" id="PF02852"/>
    </source>
</evidence>
<dbReference type="AlphaFoldDB" id="A0A4Q5LVW3"/>
<dbReference type="EC" id="1.8.1.4" evidence="2 14"/>
<dbReference type="InterPro" id="IPR016156">
    <property type="entry name" value="FAD/NAD-linked_Rdtase_dimer_sf"/>
</dbReference>
<keyword evidence="4 14" id="KW-0285">Flavoprotein</keyword>
<keyword evidence="6 14" id="KW-0560">Oxidoreductase</keyword>
<feature type="binding site" evidence="12">
    <location>
        <position position="271"/>
    </location>
    <ligand>
        <name>NAD(+)</name>
        <dbReference type="ChEBI" id="CHEBI:57540"/>
    </ligand>
</feature>
<feature type="active site" description="Proton acceptor" evidence="11">
    <location>
        <position position="444"/>
    </location>
</feature>
<dbReference type="GO" id="GO:0005737">
    <property type="term" value="C:cytoplasm"/>
    <property type="evidence" value="ECO:0007669"/>
    <property type="project" value="UniProtKB-ARBA"/>
</dbReference>
<comment type="caution">
    <text evidence="17">The sequence shown here is derived from an EMBL/GenBank/DDBJ whole genome shotgun (WGS) entry which is preliminary data.</text>
</comment>
<dbReference type="FunFam" id="3.50.50.60:FF:000001">
    <property type="entry name" value="Dihydrolipoyl dehydrogenase, mitochondrial"/>
    <property type="match status" value="1"/>
</dbReference>
<comment type="cofactor">
    <cofactor evidence="12 14">
        <name>FAD</name>
        <dbReference type="ChEBI" id="CHEBI:57692"/>
    </cofactor>
    <text evidence="12 14">Binds 1 FAD per subunit.</text>
</comment>
<proteinExistence type="inferred from homology"/>
<dbReference type="Pfam" id="PF02852">
    <property type="entry name" value="Pyr_redox_dim"/>
    <property type="match status" value="1"/>
</dbReference>
<dbReference type="PRINTS" id="PR00368">
    <property type="entry name" value="FADPNR"/>
</dbReference>
<dbReference type="FunFam" id="3.30.390.30:FF:000001">
    <property type="entry name" value="Dihydrolipoyl dehydrogenase"/>
    <property type="match status" value="1"/>
</dbReference>
<feature type="binding site" evidence="12">
    <location>
        <position position="50"/>
    </location>
    <ligand>
        <name>FAD</name>
        <dbReference type="ChEBI" id="CHEBI:57692"/>
    </ligand>
</feature>
<reference evidence="17 18" key="1">
    <citation type="submission" date="2019-02" db="EMBL/GenBank/DDBJ databases">
        <title>Bacterial novel species Emticicia sp. 17J42-9 isolated from soil.</title>
        <authorList>
            <person name="Jung H.-Y."/>
        </authorList>
    </citation>
    <scope>NUCLEOTIDE SEQUENCE [LARGE SCALE GENOMIC DNA]</scope>
    <source>
        <strain evidence="17 18">17J42-9</strain>
    </source>
</reference>
<evidence type="ECO:0000313" key="17">
    <source>
        <dbReference type="EMBL" id="RYU93868.1"/>
    </source>
</evidence>
<comment type="similarity">
    <text evidence="1 14">Belongs to the class-I pyridine nucleotide-disulfide oxidoreductase family.</text>
</comment>
<evidence type="ECO:0000256" key="3">
    <source>
        <dbReference type="ARBA" id="ARBA00016961"/>
    </source>
</evidence>
<evidence type="ECO:0000256" key="8">
    <source>
        <dbReference type="ARBA" id="ARBA00023157"/>
    </source>
</evidence>
<dbReference type="InterPro" id="IPR023753">
    <property type="entry name" value="FAD/NAD-binding_dom"/>
</dbReference>
<evidence type="ECO:0000256" key="5">
    <source>
        <dbReference type="ARBA" id="ARBA00022827"/>
    </source>
</evidence>
<dbReference type="InterPro" id="IPR004099">
    <property type="entry name" value="Pyr_nucl-diS_OxRdtase_dimer"/>
</dbReference>
<dbReference type="PIRSF" id="PIRSF000350">
    <property type="entry name" value="Mercury_reductase_MerA"/>
    <property type="match status" value="1"/>
</dbReference>
<dbReference type="Gene3D" id="3.30.390.30">
    <property type="match status" value="1"/>
</dbReference>
<keyword evidence="12" id="KW-0547">Nucleotide-binding</keyword>
<evidence type="ECO:0000256" key="4">
    <source>
        <dbReference type="ARBA" id="ARBA00022630"/>
    </source>
</evidence>
<dbReference type="GO" id="GO:0004148">
    <property type="term" value="F:dihydrolipoyl dehydrogenase (NADH) activity"/>
    <property type="evidence" value="ECO:0007669"/>
    <property type="project" value="UniProtKB-EC"/>
</dbReference>
<evidence type="ECO:0000256" key="9">
    <source>
        <dbReference type="ARBA" id="ARBA00023284"/>
    </source>
</evidence>
<dbReference type="SUPFAM" id="SSF51905">
    <property type="entry name" value="FAD/NAD(P)-binding domain"/>
    <property type="match status" value="1"/>
</dbReference>
<evidence type="ECO:0000256" key="1">
    <source>
        <dbReference type="ARBA" id="ARBA00007532"/>
    </source>
</evidence>
<evidence type="ECO:0000256" key="12">
    <source>
        <dbReference type="PIRSR" id="PIRSR000350-3"/>
    </source>
</evidence>
<feature type="domain" description="Pyridine nucleotide-disulphide oxidoreductase dimerisation" evidence="15">
    <location>
        <begin position="346"/>
        <end position="455"/>
    </location>
</feature>
<comment type="catalytic activity">
    <reaction evidence="10 14">
        <text>N(6)-[(R)-dihydrolipoyl]-L-lysyl-[protein] + NAD(+) = N(6)-[(R)-lipoyl]-L-lysyl-[protein] + NADH + H(+)</text>
        <dbReference type="Rhea" id="RHEA:15045"/>
        <dbReference type="Rhea" id="RHEA-COMP:10474"/>
        <dbReference type="Rhea" id="RHEA-COMP:10475"/>
        <dbReference type="ChEBI" id="CHEBI:15378"/>
        <dbReference type="ChEBI" id="CHEBI:57540"/>
        <dbReference type="ChEBI" id="CHEBI:57945"/>
        <dbReference type="ChEBI" id="CHEBI:83099"/>
        <dbReference type="ChEBI" id="CHEBI:83100"/>
        <dbReference type="EC" id="1.8.1.4"/>
    </reaction>
</comment>
<dbReference type="EMBL" id="SEWF01000035">
    <property type="protein sequence ID" value="RYU93868.1"/>
    <property type="molecule type" value="Genomic_DNA"/>
</dbReference>
<sequence length="466" mass="50220">MQYDVTVIGSGPGGYVAAIRAAQLGMKTAIIEKYNVLGGTCLNVGCIPSKALLDSSEHFYNATHHFAEHGIEIPAPKVNLEQMMARKKGVVEKMNGGINFLMKKNKITVYNGFGSFIDKNNIKIKKADGSEEQISTEKVIIATGSKPTILPFMNYDKKRIITSTEALTLTEIPKHLIVIGAGVIGAELGSVYARLGAKVTFVEFADSMIPTMDKTMGKELQKAVKKLGTDFYFNTKVTKIENLGEEVLVSADGADGKPVEIKGDYCLVCIGRRAYVDGLNLEAVGITTDRGKVVVDEHTLETNVKGIYAIGDVVRGAMLAHKAEEEGVLVAETMSGQKPHINYNLIPGVVYTWPEVASVGQTEEELKAKGISYKSGQFPFKALGRATASGDTDGLVKILAHKDTDEVLGVHIIGARAADMIAEAVMAMEFRASAEDISRTSHAHPTYMEAVKEAALAATDNRPIHT</sequence>
<evidence type="ECO:0000259" key="16">
    <source>
        <dbReference type="Pfam" id="PF07992"/>
    </source>
</evidence>
<evidence type="ECO:0000256" key="14">
    <source>
        <dbReference type="RuleBase" id="RU003692"/>
    </source>
</evidence>
<dbReference type="PROSITE" id="PS00076">
    <property type="entry name" value="PYRIDINE_REDOX_1"/>
    <property type="match status" value="1"/>
</dbReference>
<keyword evidence="8" id="KW-1015">Disulfide bond</keyword>
<feature type="binding site" evidence="12">
    <location>
        <begin position="143"/>
        <end position="145"/>
    </location>
    <ligand>
        <name>FAD</name>
        <dbReference type="ChEBI" id="CHEBI:57692"/>
    </ligand>
</feature>
<dbReference type="OrthoDB" id="9800167at2"/>
<evidence type="ECO:0000256" key="10">
    <source>
        <dbReference type="ARBA" id="ARBA00049187"/>
    </source>
</evidence>
<dbReference type="GO" id="GO:0050660">
    <property type="term" value="F:flavin adenine dinucleotide binding"/>
    <property type="evidence" value="ECO:0007669"/>
    <property type="project" value="InterPro"/>
</dbReference>
<evidence type="ECO:0000313" key="18">
    <source>
        <dbReference type="Proteomes" id="UP000293162"/>
    </source>
</evidence>
<dbReference type="PANTHER" id="PTHR22912">
    <property type="entry name" value="DISULFIDE OXIDOREDUCTASE"/>
    <property type="match status" value="1"/>
</dbReference>
<feature type="binding site" evidence="12">
    <location>
        <begin position="318"/>
        <end position="321"/>
    </location>
    <ligand>
        <name>FAD</name>
        <dbReference type="ChEBI" id="CHEBI:57692"/>
    </ligand>
</feature>
<evidence type="ECO:0000256" key="11">
    <source>
        <dbReference type="PIRSR" id="PIRSR000350-2"/>
    </source>
</evidence>
<keyword evidence="7 12" id="KW-0520">NAD</keyword>
<dbReference type="PANTHER" id="PTHR22912:SF151">
    <property type="entry name" value="DIHYDROLIPOYL DEHYDROGENASE, MITOCHONDRIAL"/>
    <property type="match status" value="1"/>
</dbReference>
<dbReference type="Gene3D" id="3.50.50.60">
    <property type="entry name" value="FAD/NAD(P)-binding domain"/>
    <property type="match status" value="2"/>
</dbReference>
<protein>
    <recommendedName>
        <fullName evidence="3 14">Dihydrolipoyl dehydrogenase</fullName>
        <ecNumber evidence="2 14">1.8.1.4</ecNumber>
    </recommendedName>
</protein>
<dbReference type="RefSeq" id="WP_130022969.1">
    <property type="nucleotide sequence ID" value="NZ_SEWF01000035.1"/>
</dbReference>
<dbReference type="InterPro" id="IPR036188">
    <property type="entry name" value="FAD/NAD-bd_sf"/>
</dbReference>
<dbReference type="InterPro" id="IPR012999">
    <property type="entry name" value="Pyr_OxRdtase_I_AS"/>
</dbReference>
<evidence type="ECO:0000256" key="6">
    <source>
        <dbReference type="ARBA" id="ARBA00023002"/>
    </source>
</evidence>
<feature type="binding site" evidence="12">
    <location>
        <position position="312"/>
    </location>
    <ligand>
        <name>FAD</name>
        <dbReference type="ChEBI" id="CHEBI:57692"/>
    </ligand>
</feature>
<keyword evidence="9 14" id="KW-0676">Redox-active center</keyword>
<keyword evidence="5 12" id="KW-0274">FAD</keyword>
<dbReference type="Pfam" id="PF07992">
    <property type="entry name" value="Pyr_redox_2"/>
    <property type="match status" value="1"/>
</dbReference>
<dbReference type="InterPro" id="IPR006258">
    <property type="entry name" value="Lipoamide_DH"/>
</dbReference>
<dbReference type="InterPro" id="IPR050151">
    <property type="entry name" value="Class-I_Pyr_Nuc-Dis_Oxidored"/>
</dbReference>
<evidence type="ECO:0000256" key="13">
    <source>
        <dbReference type="PIRSR" id="PIRSR000350-4"/>
    </source>
</evidence>
<feature type="disulfide bond" description="Redox-active" evidence="13">
    <location>
        <begin position="41"/>
        <end position="46"/>
    </location>
</feature>
<feature type="binding site" evidence="12">
    <location>
        <begin position="180"/>
        <end position="187"/>
    </location>
    <ligand>
        <name>NAD(+)</name>
        <dbReference type="ChEBI" id="CHEBI:57540"/>
    </ligand>
</feature>
<dbReference type="SUPFAM" id="SSF55424">
    <property type="entry name" value="FAD/NAD-linked reductases, dimerisation (C-terminal) domain"/>
    <property type="match status" value="1"/>
</dbReference>
<evidence type="ECO:0000256" key="2">
    <source>
        <dbReference type="ARBA" id="ARBA00012608"/>
    </source>
</evidence>
<gene>
    <name evidence="17" type="primary">lpdA</name>
    <name evidence="17" type="ORF">EWM59_19705</name>
</gene>
<dbReference type="Proteomes" id="UP000293162">
    <property type="component" value="Unassembled WGS sequence"/>
</dbReference>
<evidence type="ECO:0000256" key="7">
    <source>
        <dbReference type="ARBA" id="ARBA00023027"/>
    </source>
</evidence>